<proteinExistence type="predicted"/>
<protein>
    <submittedName>
        <fullName evidence="3">Secreted protein</fullName>
    </submittedName>
</protein>
<dbReference type="WBParaSite" id="TTAC_0001030701-mRNA-1">
    <property type="protein sequence ID" value="TTAC_0001030701-mRNA-1"/>
    <property type="gene ID" value="TTAC_0001030701"/>
</dbReference>
<gene>
    <name evidence="1" type="ORF">TTAC_LOCUS10292</name>
</gene>
<dbReference type="Proteomes" id="UP000274429">
    <property type="component" value="Unassembled WGS sequence"/>
</dbReference>
<reference evidence="3" key="1">
    <citation type="submission" date="2017-02" db="UniProtKB">
        <authorList>
            <consortium name="WormBaseParasite"/>
        </authorList>
    </citation>
    <scope>IDENTIFICATION</scope>
</reference>
<evidence type="ECO:0000313" key="2">
    <source>
        <dbReference type="Proteomes" id="UP000274429"/>
    </source>
</evidence>
<evidence type="ECO:0000313" key="3">
    <source>
        <dbReference type="WBParaSite" id="TTAC_0001030701-mRNA-1"/>
    </source>
</evidence>
<keyword evidence="2" id="KW-1185">Reference proteome</keyword>
<organism evidence="3">
    <name type="scientific">Hydatigena taeniaeformis</name>
    <name type="common">Feline tapeworm</name>
    <name type="synonym">Taenia taeniaeformis</name>
    <dbReference type="NCBI Taxonomy" id="6205"/>
    <lineage>
        <taxon>Eukaryota</taxon>
        <taxon>Metazoa</taxon>
        <taxon>Spiralia</taxon>
        <taxon>Lophotrochozoa</taxon>
        <taxon>Platyhelminthes</taxon>
        <taxon>Cestoda</taxon>
        <taxon>Eucestoda</taxon>
        <taxon>Cyclophyllidea</taxon>
        <taxon>Taeniidae</taxon>
        <taxon>Hydatigera</taxon>
    </lineage>
</organism>
<name>A0A0R3X9T2_HYDTA</name>
<dbReference type="EMBL" id="UYWX01021512">
    <property type="protein sequence ID" value="VDM35272.1"/>
    <property type="molecule type" value="Genomic_DNA"/>
</dbReference>
<evidence type="ECO:0000313" key="1">
    <source>
        <dbReference type="EMBL" id="VDM35272.1"/>
    </source>
</evidence>
<reference evidence="1 2" key="2">
    <citation type="submission" date="2018-11" db="EMBL/GenBank/DDBJ databases">
        <authorList>
            <consortium name="Pathogen Informatics"/>
        </authorList>
    </citation>
    <scope>NUCLEOTIDE SEQUENCE [LARGE SCALE GENOMIC DNA]</scope>
</reference>
<accession>A0A0R3X9T2</accession>
<dbReference type="AlphaFoldDB" id="A0A0R3X9T2"/>
<sequence>MPGGMSMMGPLTWRQPLPDVVSGSATSHPLANNSTVPPNHVLLLQAETARYCAPPDACKQQLLSSVVLLHSLYYSIRVPAPVLITRIPHQLRHSIIAHHSQVRTLHSINHSPTTVMVLLNFPSTVVWPNV</sequence>